<accession>A0A0C2X2B8</accession>
<feature type="transmembrane region" description="Helical" evidence="1">
    <location>
        <begin position="45"/>
        <end position="71"/>
    </location>
</feature>
<evidence type="ECO:0000313" key="3">
    <source>
        <dbReference type="Proteomes" id="UP000054549"/>
    </source>
</evidence>
<keyword evidence="3" id="KW-1185">Reference proteome</keyword>
<dbReference type="EMBL" id="KN818260">
    <property type="protein sequence ID" value="KIL63306.1"/>
    <property type="molecule type" value="Genomic_DNA"/>
</dbReference>
<keyword evidence="1" id="KW-0472">Membrane</keyword>
<keyword evidence="1" id="KW-0812">Transmembrane</keyword>
<dbReference type="AlphaFoldDB" id="A0A0C2X2B8"/>
<protein>
    <submittedName>
        <fullName evidence="2">Uncharacterized protein</fullName>
    </submittedName>
</protein>
<feature type="transmembrane region" description="Helical" evidence="1">
    <location>
        <begin position="91"/>
        <end position="112"/>
    </location>
</feature>
<dbReference type="HOGENOM" id="CLU_044614_1_1_1"/>
<gene>
    <name evidence="2" type="ORF">M378DRAFT_164594</name>
</gene>
<proteinExistence type="predicted"/>
<dbReference type="OrthoDB" id="3357408at2759"/>
<organism evidence="2 3">
    <name type="scientific">Amanita muscaria (strain Koide BX008)</name>
    <dbReference type="NCBI Taxonomy" id="946122"/>
    <lineage>
        <taxon>Eukaryota</taxon>
        <taxon>Fungi</taxon>
        <taxon>Dikarya</taxon>
        <taxon>Basidiomycota</taxon>
        <taxon>Agaricomycotina</taxon>
        <taxon>Agaricomycetes</taxon>
        <taxon>Agaricomycetidae</taxon>
        <taxon>Agaricales</taxon>
        <taxon>Pluteineae</taxon>
        <taxon>Amanitaceae</taxon>
        <taxon>Amanita</taxon>
    </lineage>
</organism>
<feature type="transmembrane region" description="Helical" evidence="1">
    <location>
        <begin position="12"/>
        <end position="33"/>
    </location>
</feature>
<reference evidence="2 3" key="1">
    <citation type="submission" date="2014-04" db="EMBL/GenBank/DDBJ databases">
        <title>Evolutionary Origins and Diversification of the Mycorrhizal Mutualists.</title>
        <authorList>
            <consortium name="DOE Joint Genome Institute"/>
            <consortium name="Mycorrhizal Genomics Consortium"/>
            <person name="Kohler A."/>
            <person name="Kuo A."/>
            <person name="Nagy L.G."/>
            <person name="Floudas D."/>
            <person name="Copeland A."/>
            <person name="Barry K.W."/>
            <person name="Cichocki N."/>
            <person name="Veneault-Fourrey C."/>
            <person name="LaButti K."/>
            <person name="Lindquist E.A."/>
            <person name="Lipzen A."/>
            <person name="Lundell T."/>
            <person name="Morin E."/>
            <person name="Murat C."/>
            <person name="Riley R."/>
            <person name="Ohm R."/>
            <person name="Sun H."/>
            <person name="Tunlid A."/>
            <person name="Henrissat B."/>
            <person name="Grigoriev I.V."/>
            <person name="Hibbett D.S."/>
            <person name="Martin F."/>
        </authorList>
    </citation>
    <scope>NUCLEOTIDE SEQUENCE [LARGE SCALE GENOMIC DNA]</scope>
    <source>
        <strain evidence="2 3">Koide BX008</strain>
    </source>
</reference>
<dbReference type="Proteomes" id="UP000054549">
    <property type="component" value="Unassembled WGS sequence"/>
</dbReference>
<dbReference type="InParanoid" id="A0A0C2X2B8"/>
<feature type="transmembrane region" description="Helical" evidence="1">
    <location>
        <begin position="119"/>
        <end position="139"/>
    </location>
</feature>
<evidence type="ECO:0000313" key="2">
    <source>
        <dbReference type="EMBL" id="KIL63306.1"/>
    </source>
</evidence>
<evidence type="ECO:0000256" key="1">
    <source>
        <dbReference type="SAM" id="Phobius"/>
    </source>
</evidence>
<name>A0A0C2X2B8_AMAMK</name>
<sequence length="209" mass="23977">MNIAQARLVGLFIRAFLYGIYITILAHCLRWIFYEDEGWKLRRRVNGMMLTITMLVFALTTASFGVWHQIALLVVRGQELGVTKLVNASDGLGRATTLIIDATLVYRCWVVYSMSCSAIYFPLFLLVSNIGLYISSFLYIPEFDARLIVTFYSFNIIINLYTIRKLHSFHRSYLTFELYRQALNSTLNGIALNLILIRVGQHRADGSNK</sequence>
<feature type="transmembrane region" description="Helical" evidence="1">
    <location>
        <begin position="145"/>
        <end position="163"/>
    </location>
</feature>
<keyword evidence="1" id="KW-1133">Transmembrane helix</keyword>